<evidence type="ECO:0000256" key="4">
    <source>
        <dbReference type="ARBA" id="ARBA00022605"/>
    </source>
</evidence>
<dbReference type="GO" id="GO:0009073">
    <property type="term" value="P:aromatic amino acid family biosynthetic process"/>
    <property type="evidence" value="ECO:0007669"/>
    <property type="project" value="UniProtKB-KW"/>
</dbReference>
<protein>
    <recommendedName>
        <fullName evidence="3 7">Chorismate synthase</fullName>
        <shortName evidence="7">CS</shortName>
        <ecNumber evidence="3 7">4.2.3.5</ecNumber>
    </recommendedName>
    <alternativeName>
        <fullName evidence="7">5-enolpyruvylshikimate-3-phosphate phospholyase</fullName>
    </alternativeName>
</protein>
<dbReference type="Gene3D" id="3.60.150.10">
    <property type="entry name" value="Chorismate synthase AroC"/>
    <property type="match status" value="1"/>
</dbReference>
<keyword evidence="7" id="KW-0274">FAD</keyword>
<organism evidence="9 10">
    <name type="scientific">Marinitoga hydrogenitolerans (strain DSM 16785 / JCM 12826 / AT1271)</name>
    <dbReference type="NCBI Taxonomy" id="1122195"/>
    <lineage>
        <taxon>Bacteria</taxon>
        <taxon>Thermotogati</taxon>
        <taxon>Thermotogota</taxon>
        <taxon>Thermotogae</taxon>
        <taxon>Petrotogales</taxon>
        <taxon>Petrotogaceae</taxon>
        <taxon>Marinitoga</taxon>
    </lineage>
</organism>
<dbReference type="GO" id="GO:0004107">
    <property type="term" value="F:chorismate synthase activity"/>
    <property type="evidence" value="ECO:0007669"/>
    <property type="project" value="UniProtKB-UniRule"/>
</dbReference>
<dbReference type="GO" id="GO:0010181">
    <property type="term" value="F:FMN binding"/>
    <property type="evidence" value="ECO:0007669"/>
    <property type="project" value="TreeGrafter"/>
</dbReference>
<dbReference type="GO" id="GO:0008652">
    <property type="term" value="P:amino acid biosynthetic process"/>
    <property type="evidence" value="ECO:0007669"/>
    <property type="project" value="UniProtKB-KW"/>
</dbReference>
<keyword evidence="4 7" id="KW-0028">Amino-acid biosynthesis</keyword>
<feature type="binding site" evidence="7">
    <location>
        <begin position="115"/>
        <end position="117"/>
    </location>
    <ligand>
        <name>FMN</name>
        <dbReference type="ChEBI" id="CHEBI:58210"/>
    </ligand>
</feature>
<dbReference type="InterPro" id="IPR000453">
    <property type="entry name" value="Chorismate_synth"/>
</dbReference>
<feature type="binding site" evidence="7">
    <location>
        <position position="39"/>
    </location>
    <ligand>
        <name>NADP(+)</name>
        <dbReference type="ChEBI" id="CHEBI:58349"/>
    </ligand>
</feature>
<comment type="similarity">
    <text evidence="2 7 8">Belongs to the chorismate synthase family.</text>
</comment>
<dbReference type="PROSITE" id="PS00787">
    <property type="entry name" value="CHORISMATE_SYNTHASE_1"/>
    <property type="match status" value="1"/>
</dbReference>
<keyword evidence="7" id="KW-0285">Flavoprotein</keyword>
<dbReference type="OrthoDB" id="9771806at2"/>
<dbReference type="RefSeq" id="WP_072865905.1">
    <property type="nucleotide sequence ID" value="NZ_FQUI01000047.1"/>
</dbReference>
<keyword evidence="6 7" id="KW-0456">Lyase</keyword>
<evidence type="ECO:0000256" key="6">
    <source>
        <dbReference type="ARBA" id="ARBA00023239"/>
    </source>
</evidence>
<dbReference type="InterPro" id="IPR020541">
    <property type="entry name" value="Chorismate_synthase_CS"/>
</dbReference>
<feature type="binding site" evidence="7">
    <location>
        <position position="315"/>
    </location>
    <ligand>
        <name>FMN</name>
        <dbReference type="ChEBI" id="CHEBI:58210"/>
    </ligand>
</feature>
<comment type="function">
    <text evidence="7">Catalyzes the anti-1,4-elimination of the C-3 phosphate and the C-6 proR hydrogen from 5-enolpyruvylshikimate-3-phosphate (EPSP) to yield chorismate, which is the branch point compound that serves as the starting substrate for the three terminal pathways of aromatic amino acid biosynthesis. This reaction introduces a second double bond into the aromatic ring system.</text>
</comment>
<dbReference type="EMBL" id="FQUI01000047">
    <property type="protein sequence ID" value="SHF21320.1"/>
    <property type="molecule type" value="Genomic_DNA"/>
</dbReference>
<dbReference type="AlphaFoldDB" id="A0A1M4ZTB2"/>
<dbReference type="GO" id="GO:0009423">
    <property type="term" value="P:chorismate biosynthetic process"/>
    <property type="evidence" value="ECO:0007669"/>
    <property type="project" value="UniProtKB-UniRule"/>
</dbReference>
<comment type="subunit">
    <text evidence="7">Homotetramer.</text>
</comment>
<dbReference type="PANTHER" id="PTHR21085:SF0">
    <property type="entry name" value="CHORISMATE SYNTHASE"/>
    <property type="match status" value="1"/>
</dbReference>
<evidence type="ECO:0000256" key="8">
    <source>
        <dbReference type="RuleBase" id="RU000605"/>
    </source>
</evidence>
<evidence type="ECO:0000256" key="2">
    <source>
        <dbReference type="ARBA" id="ARBA00008014"/>
    </source>
</evidence>
<dbReference type="SUPFAM" id="SSF103263">
    <property type="entry name" value="Chorismate synthase, AroC"/>
    <property type="match status" value="1"/>
</dbReference>
<keyword evidence="7" id="KW-0288">FMN</keyword>
<keyword evidence="5 7" id="KW-0057">Aromatic amino acid biosynthesis</keyword>
<feature type="binding site" evidence="7">
    <location>
        <position position="274"/>
    </location>
    <ligand>
        <name>FMN</name>
        <dbReference type="ChEBI" id="CHEBI:58210"/>
    </ligand>
</feature>
<keyword evidence="10" id="KW-1185">Reference proteome</keyword>
<dbReference type="UniPathway" id="UPA00053">
    <property type="reaction ID" value="UER00090"/>
</dbReference>
<sequence length="374" mass="41781">MNYFISGDSHGSAMIGVLTGIPAGMKLNIEKINKDLLKRQSGYGRGKRMKIENDKVKIISGLWKGYTTGAPITILIENKGKNTEKDIRSIPRPGHGDYSAYMKYKLPDLNIYTERNSARWTVVLTALGAIAKQFIEKFGIEIYGYVKSIGEVLYNENNFDIKKIEESIVKCPDEKTTKLMTKEIDLAKKEGITLGGSVKIIAQNIKPGLGGYSDIFEKIDSKIGKLFMSIPSVKGLIIGNEDFTLSGRDYHDEFILDGDKNIRRKTNNAGGIEAGITNGENIEITVFLKPIPTLATPLNSVDLKIREETKAPYIRSDVTIIPSSVIILENALSLVLAESIIERFGNDNMTELIRRYNSANIFNWDDGFWENNNR</sequence>
<evidence type="ECO:0000256" key="1">
    <source>
        <dbReference type="ARBA" id="ARBA00005044"/>
    </source>
</evidence>
<proteinExistence type="inferred from homology"/>
<dbReference type="STRING" id="1122195.SAMN02745164_02016"/>
<dbReference type="PROSITE" id="PS00788">
    <property type="entry name" value="CHORISMATE_SYNTHASE_2"/>
    <property type="match status" value="1"/>
</dbReference>
<keyword evidence="7" id="KW-0521">NADP</keyword>
<evidence type="ECO:0000256" key="5">
    <source>
        <dbReference type="ARBA" id="ARBA00023141"/>
    </source>
</evidence>
<dbReference type="NCBIfam" id="TIGR00033">
    <property type="entry name" value="aroC"/>
    <property type="match status" value="1"/>
</dbReference>
<dbReference type="GO" id="GO:0005829">
    <property type="term" value="C:cytosol"/>
    <property type="evidence" value="ECO:0007669"/>
    <property type="project" value="TreeGrafter"/>
</dbReference>
<name>A0A1M4ZTB2_MARH1</name>
<comment type="pathway">
    <text evidence="1 7 8">Metabolic intermediate biosynthesis; chorismate biosynthesis; chorismate from D-erythrose 4-phosphate and phosphoenolpyruvate: step 7/7.</text>
</comment>
<dbReference type="PIRSF" id="PIRSF001456">
    <property type="entry name" value="Chorismate_synth"/>
    <property type="match status" value="1"/>
</dbReference>
<gene>
    <name evidence="7" type="primary">aroC</name>
    <name evidence="9" type="ORF">SAMN02745164_02016</name>
</gene>
<evidence type="ECO:0000256" key="3">
    <source>
        <dbReference type="ARBA" id="ARBA00013036"/>
    </source>
</evidence>
<dbReference type="Pfam" id="PF01264">
    <property type="entry name" value="Chorismate_synt"/>
    <property type="match status" value="1"/>
</dbReference>
<accession>A0A1M4ZTB2</accession>
<dbReference type="NCBIfam" id="NF003793">
    <property type="entry name" value="PRK05382.1"/>
    <property type="match status" value="1"/>
</dbReference>
<comment type="cofactor">
    <cofactor evidence="7 8">
        <name>FMNH2</name>
        <dbReference type="ChEBI" id="CHEBI:57618"/>
    </cofactor>
    <text evidence="7 8">Reduced FMN (FMNH(2)).</text>
</comment>
<comment type="caution">
    <text evidence="7">Lacks conserved residue(s) required for the propagation of feature annotation.</text>
</comment>
<feature type="binding site" evidence="7">
    <location>
        <begin position="289"/>
        <end position="293"/>
    </location>
    <ligand>
        <name>FMN</name>
        <dbReference type="ChEBI" id="CHEBI:58210"/>
    </ligand>
</feature>
<comment type="caution">
    <text evidence="9">The sequence shown here is derived from an EMBL/GenBank/DDBJ whole genome shotgun (WGS) entry which is preliminary data.</text>
</comment>
<dbReference type="PROSITE" id="PS00789">
    <property type="entry name" value="CHORISMATE_SYNTHASE_3"/>
    <property type="match status" value="1"/>
</dbReference>
<comment type="catalytic activity">
    <reaction evidence="7 8">
        <text>5-O-(1-carboxyvinyl)-3-phosphoshikimate = chorismate + phosphate</text>
        <dbReference type="Rhea" id="RHEA:21020"/>
        <dbReference type="ChEBI" id="CHEBI:29748"/>
        <dbReference type="ChEBI" id="CHEBI:43474"/>
        <dbReference type="ChEBI" id="CHEBI:57701"/>
        <dbReference type="EC" id="4.2.3.5"/>
    </reaction>
</comment>
<dbReference type="PANTHER" id="PTHR21085">
    <property type="entry name" value="CHORISMATE SYNTHASE"/>
    <property type="match status" value="1"/>
</dbReference>
<reference evidence="9" key="1">
    <citation type="submission" date="2016-11" db="EMBL/GenBank/DDBJ databases">
        <authorList>
            <person name="Varghese N."/>
            <person name="Submissions S."/>
        </authorList>
    </citation>
    <scope>NUCLEOTIDE SEQUENCE [LARGE SCALE GENOMIC DNA]</scope>
    <source>
        <strain evidence="9">DSM 16785</strain>
    </source>
</reference>
<evidence type="ECO:0000256" key="7">
    <source>
        <dbReference type="HAMAP-Rule" id="MF_00300"/>
    </source>
</evidence>
<dbReference type="Proteomes" id="UP000184334">
    <property type="component" value="Unassembled WGS sequence"/>
</dbReference>
<evidence type="ECO:0000313" key="10">
    <source>
        <dbReference type="Proteomes" id="UP000184334"/>
    </source>
</evidence>
<feature type="binding site" evidence="7">
    <location>
        <position position="45"/>
    </location>
    <ligand>
        <name>NADP(+)</name>
        <dbReference type="ChEBI" id="CHEBI:58349"/>
    </ligand>
</feature>
<dbReference type="EC" id="4.2.3.5" evidence="3 7"/>
<evidence type="ECO:0000313" key="9">
    <source>
        <dbReference type="EMBL" id="SHF21320.1"/>
    </source>
</evidence>
<dbReference type="InterPro" id="IPR035904">
    <property type="entry name" value="Chorismate_synth_AroC_sf"/>
</dbReference>
<dbReference type="HAMAP" id="MF_00300">
    <property type="entry name" value="Chorismate_synth"/>
    <property type="match status" value="1"/>
</dbReference>